<dbReference type="Proteomes" id="UP000000763">
    <property type="component" value="Chromosome 3"/>
</dbReference>
<evidence type="ECO:0000313" key="2">
    <source>
        <dbReference type="EMBL" id="AAP68886.1"/>
    </source>
</evidence>
<dbReference type="AlphaFoldDB" id="Q7XZW8"/>
<dbReference type="EMBL" id="AC092781">
    <property type="protein sequence ID" value="AAP68886.1"/>
    <property type="molecule type" value="Genomic_DNA"/>
</dbReference>
<gene>
    <name evidence="2" type="primary">OSJNBb0094O03.5</name>
</gene>
<organism evidence="2 3">
    <name type="scientific">Oryza sativa subsp. japonica</name>
    <name type="common">Rice</name>
    <dbReference type="NCBI Taxonomy" id="39947"/>
    <lineage>
        <taxon>Eukaryota</taxon>
        <taxon>Viridiplantae</taxon>
        <taxon>Streptophyta</taxon>
        <taxon>Embryophyta</taxon>
        <taxon>Tracheophyta</taxon>
        <taxon>Spermatophyta</taxon>
        <taxon>Magnoliopsida</taxon>
        <taxon>Liliopsida</taxon>
        <taxon>Poales</taxon>
        <taxon>Poaceae</taxon>
        <taxon>BOP clade</taxon>
        <taxon>Oryzoideae</taxon>
        <taxon>Oryzeae</taxon>
        <taxon>Oryzinae</taxon>
        <taxon>Oryza</taxon>
        <taxon>Oryza sativa</taxon>
    </lineage>
</organism>
<dbReference type="Gene3D" id="3.30.420.10">
    <property type="entry name" value="Ribonuclease H-like superfamily/Ribonuclease H"/>
    <property type="match status" value="1"/>
</dbReference>
<evidence type="ECO:0000313" key="3">
    <source>
        <dbReference type="Proteomes" id="UP000000763"/>
    </source>
</evidence>
<dbReference type="GO" id="GO:0003676">
    <property type="term" value="F:nucleic acid binding"/>
    <property type="evidence" value="ECO:0007669"/>
    <property type="project" value="InterPro"/>
</dbReference>
<reference evidence="3" key="2">
    <citation type="journal article" date="2008" name="Nucleic Acids Res.">
        <title>The rice annotation project database (RAP-DB): 2008 update.</title>
        <authorList>
            <consortium name="The rice annotation project (RAP)"/>
        </authorList>
    </citation>
    <scope>GENOME REANNOTATION</scope>
    <source>
        <strain evidence="3">cv. Nipponbare</strain>
    </source>
</reference>
<dbReference type="InterPro" id="IPR053151">
    <property type="entry name" value="RNase_H-like"/>
</dbReference>
<dbReference type="InterPro" id="IPR036397">
    <property type="entry name" value="RNaseH_sf"/>
</dbReference>
<dbReference type="InterPro" id="IPR002156">
    <property type="entry name" value="RNaseH_domain"/>
</dbReference>
<name>Q7XZW8_ORYSJ</name>
<dbReference type="PANTHER" id="PTHR47723">
    <property type="entry name" value="OS05G0353850 PROTEIN"/>
    <property type="match status" value="1"/>
</dbReference>
<accession>Q7XZW8</accession>
<feature type="domain" description="RNase H type-1" evidence="1">
    <location>
        <begin position="15"/>
        <end position="97"/>
    </location>
</feature>
<evidence type="ECO:0000259" key="1">
    <source>
        <dbReference type="Pfam" id="PF13456"/>
    </source>
</evidence>
<dbReference type="PANTHER" id="PTHR47723:SF24">
    <property type="entry name" value="RNASE H TYPE-1 DOMAIN-CONTAINING PROTEIN"/>
    <property type="match status" value="1"/>
</dbReference>
<reference evidence="3" key="1">
    <citation type="journal article" date="2005" name="Nature">
        <title>The map-based sequence of the rice genome.</title>
        <authorList>
            <consortium name="International rice genome sequencing project (IRGSP)"/>
            <person name="Matsumoto T."/>
            <person name="Wu J."/>
            <person name="Kanamori H."/>
            <person name="Katayose Y."/>
            <person name="Fujisawa M."/>
            <person name="Namiki N."/>
            <person name="Mizuno H."/>
            <person name="Yamamoto K."/>
            <person name="Antonio B.A."/>
            <person name="Baba T."/>
            <person name="Sakata K."/>
            <person name="Nagamura Y."/>
            <person name="Aoki H."/>
            <person name="Arikawa K."/>
            <person name="Arita K."/>
            <person name="Bito T."/>
            <person name="Chiden Y."/>
            <person name="Fujitsuka N."/>
            <person name="Fukunaka R."/>
            <person name="Hamada M."/>
            <person name="Harada C."/>
            <person name="Hayashi A."/>
            <person name="Hijishita S."/>
            <person name="Honda M."/>
            <person name="Hosokawa S."/>
            <person name="Ichikawa Y."/>
            <person name="Idonuma A."/>
            <person name="Iijima M."/>
            <person name="Ikeda M."/>
            <person name="Ikeno M."/>
            <person name="Ito K."/>
            <person name="Ito S."/>
            <person name="Ito T."/>
            <person name="Ito Y."/>
            <person name="Ito Y."/>
            <person name="Iwabuchi A."/>
            <person name="Kamiya K."/>
            <person name="Karasawa W."/>
            <person name="Kurita K."/>
            <person name="Katagiri S."/>
            <person name="Kikuta A."/>
            <person name="Kobayashi H."/>
            <person name="Kobayashi N."/>
            <person name="Machita K."/>
            <person name="Maehara T."/>
            <person name="Masukawa M."/>
            <person name="Mizubayashi T."/>
            <person name="Mukai Y."/>
            <person name="Nagasaki H."/>
            <person name="Nagata Y."/>
            <person name="Naito S."/>
            <person name="Nakashima M."/>
            <person name="Nakama Y."/>
            <person name="Nakamichi Y."/>
            <person name="Nakamura M."/>
            <person name="Meguro A."/>
            <person name="Negishi M."/>
            <person name="Ohta I."/>
            <person name="Ohta T."/>
            <person name="Okamoto M."/>
            <person name="Ono N."/>
            <person name="Saji S."/>
            <person name="Sakaguchi M."/>
            <person name="Sakai K."/>
            <person name="Shibata M."/>
            <person name="Shimokawa T."/>
            <person name="Song J."/>
            <person name="Takazaki Y."/>
            <person name="Terasawa K."/>
            <person name="Tsugane M."/>
            <person name="Tsuji K."/>
            <person name="Ueda S."/>
            <person name="Waki K."/>
            <person name="Yamagata H."/>
            <person name="Yamamoto M."/>
            <person name="Yamamoto S."/>
            <person name="Yamane H."/>
            <person name="Yoshiki S."/>
            <person name="Yoshihara R."/>
            <person name="Yukawa K."/>
            <person name="Zhong H."/>
            <person name="Yano M."/>
            <person name="Yuan Q."/>
            <person name="Ouyang S."/>
            <person name="Liu J."/>
            <person name="Jones K.M."/>
            <person name="Gansberger K."/>
            <person name="Moffat K."/>
            <person name="Hill J."/>
            <person name="Bera J."/>
            <person name="Fadrosh D."/>
            <person name="Jin S."/>
            <person name="Johri S."/>
            <person name="Kim M."/>
            <person name="Overton L."/>
            <person name="Reardon M."/>
            <person name="Tsitrin T."/>
            <person name="Vuong H."/>
            <person name="Weaver B."/>
            <person name="Ciecko A."/>
            <person name="Tallon L."/>
            <person name="Jackson J."/>
            <person name="Pai G."/>
            <person name="Aken S.V."/>
            <person name="Utterback T."/>
            <person name="Reidmuller S."/>
            <person name="Feldblyum T."/>
            <person name="Hsiao J."/>
            <person name="Zismann V."/>
            <person name="Iobst S."/>
            <person name="de Vazeille A.R."/>
            <person name="Buell C.R."/>
            <person name="Ying K."/>
            <person name="Li Y."/>
            <person name="Lu T."/>
            <person name="Huang Y."/>
            <person name="Zhao Q."/>
            <person name="Feng Q."/>
            <person name="Zhang L."/>
            <person name="Zhu J."/>
            <person name="Weng Q."/>
            <person name="Mu J."/>
            <person name="Lu Y."/>
            <person name="Fan D."/>
            <person name="Liu Y."/>
            <person name="Guan J."/>
            <person name="Zhang Y."/>
            <person name="Yu S."/>
            <person name="Liu X."/>
            <person name="Zhang Y."/>
            <person name="Hong G."/>
            <person name="Han B."/>
            <person name="Choisne N."/>
            <person name="Demange N."/>
            <person name="Orjeda G."/>
            <person name="Samain S."/>
            <person name="Cattolico L."/>
            <person name="Pelletier E."/>
            <person name="Couloux A."/>
            <person name="Segurens B."/>
            <person name="Wincker P."/>
            <person name="D'Hont A."/>
            <person name="Scarpelli C."/>
            <person name="Weissenbach J."/>
            <person name="Salanoubat M."/>
            <person name="Quetier F."/>
            <person name="Yu Y."/>
            <person name="Kim H.R."/>
            <person name="Rambo T."/>
            <person name="Currie J."/>
            <person name="Collura K."/>
            <person name="Luo M."/>
            <person name="Yang T."/>
            <person name="Ammiraju J.S.S."/>
            <person name="Engler F."/>
            <person name="Soderlund C."/>
            <person name="Wing R.A."/>
            <person name="Palmer L.E."/>
            <person name="de la Bastide M."/>
            <person name="Spiegel L."/>
            <person name="Nascimento L."/>
            <person name="Zutavern T."/>
            <person name="O'Shaughnessy A."/>
            <person name="Dike S."/>
            <person name="Dedhia N."/>
            <person name="Preston R."/>
            <person name="Balija V."/>
            <person name="McCombie W.R."/>
            <person name="Chow T."/>
            <person name="Chen H."/>
            <person name="Chung M."/>
            <person name="Chen C."/>
            <person name="Shaw J."/>
            <person name="Wu H."/>
            <person name="Hsiao K."/>
            <person name="Chao Y."/>
            <person name="Chu M."/>
            <person name="Cheng C."/>
            <person name="Hour A."/>
            <person name="Lee P."/>
            <person name="Lin S."/>
            <person name="Lin Y."/>
            <person name="Liou J."/>
            <person name="Liu S."/>
            <person name="Hsing Y."/>
            <person name="Raghuvanshi S."/>
            <person name="Mohanty A."/>
            <person name="Bharti A.K."/>
            <person name="Gaur A."/>
            <person name="Gupta V."/>
            <person name="Kumar D."/>
            <person name="Ravi V."/>
            <person name="Vij S."/>
            <person name="Kapur A."/>
            <person name="Khurana P."/>
            <person name="Khurana P."/>
            <person name="Khurana J.P."/>
            <person name="Tyagi A.K."/>
            <person name="Gaikwad K."/>
            <person name="Singh A."/>
            <person name="Dalal V."/>
            <person name="Srivastava S."/>
            <person name="Dixit A."/>
            <person name="Pal A.K."/>
            <person name="Ghazi I.A."/>
            <person name="Yadav M."/>
            <person name="Pandit A."/>
            <person name="Bhargava A."/>
            <person name="Sureshbabu K."/>
            <person name="Batra K."/>
            <person name="Sharma T.R."/>
            <person name="Mohapatra T."/>
            <person name="Singh N.K."/>
            <person name="Messing J."/>
            <person name="Nelson A.B."/>
            <person name="Fuks G."/>
            <person name="Kavchok S."/>
            <person name="Keizer G."/>
            <person name="Linton E."/>
            <person name="Llaca V."/>
            <person name="Song R."/>
            <person name="Tanyolac B."/>
            <person name="Young S."/>
            <person name="Ho-Il K."/>
            <person name="Hahn J.H."/>
            <person name="Sangsakoo G."/>
            <person name="Vanavichit A."/>
            <person name="de Mattos Luiz.A.T."/>
            <person name="Zimmer P.D."/>
            <person name="Malone G."/>
            <person name="Dellagostin O."/>
            <person name="de Oliveira A.C."/>
            <person name="Bevan M."/>
            <person name="Bancroft I."/>
            <person name="Minx P."/>
            <person name="Cordum H."/>
            <person name="Wilson R."/>
            <person name="Cheng Z."/>
            <person name="Jin W."/>
            <person name="Jiang J."/>
            <person name="Leong S.A."/>
            <person name="Iwama H."/>
            <person name="Gojobori T."/>
            <person name="Itoh T."/>
            <person name="Niimura Y."/>
            <person name="Fujii Y."/>
            <person name="Habara T."/>
            <person name="Sakai H."/>
            <person name="Sato Y."/>
            <person name="Wilson G."/>
            <person name="Kumar K."/>
            <person name="McCouch S."/>
            <person name="Juretic N."/>
            <person name="Hoen D."/>
            <person name="Wright S."/>
            <person name="Bruskiewich R."/>
            <person name="Bureau T."/>
            <person name="Miyao A."/>
            <person name="Hirochika H."/>
            <person name="Nishikawa T."/>
            <person name="Kadowaki K."/>
            <person name="Sugiura M."/>
            <person name="Burr B."/>
            <person name="Sasaki T."/>
        </authorList>
    </citation>
    <scope>NUCLEOTIDE SEQUENCE [LARGE SCALE GENOMIC DNA]</scope>
    <source>
        <strain evidence="3">cv. Nipponbare</strain>
    </source>
</reference>
<dbReference type="GO" id="GO:0004523">
    <property type="term" value="F:RNA-DNA hybrid ribonuclease activity"/>
    <property type="evidence" value="ECO:0007669"/>
    <property type="project" value="InterPro"/>
</dbReference>
<protein>
    <recommendedName>
        <fullName evidence="1">RNase H type-1 domain-containing protein</fullName>
    </recommendedName>
</protein>
<dbReference type="Pfam" id="PF13456">
    <property type="entry name" value="RVT_3"/>
    <property type="match status" value="1"/>
</dbReference>
<sequence length="208" mass="22941">MALKVRNNCRTMITEWAPTWACLEGVRIATEWVHMPMIIELDNGNVVADLNTTSASRAEWGGIISEVRAAMQCLVQVQVHNIKRDSNRIAHALAQMALRSGIDAEWKLSAPAEILDLLNQEFEKLHRDPHHHPLSFASSIPSSSLSLSLSLPFPAFARMTAATGAERGVDAGDPHIQGLRNWEMSKHDQVTQKRCVPAGVPCGELGRH</sequence>
<proteinExistence type="predicted"/>